<dbReference type="Proteomes" id="UP000799437">
    <property type="component" value="Unassembled WGS sequence"/>
</dbReference>
<feature type="compositionally biased region" description="Pro residues" evidence="1">
    <location>
        <begin position="76"/>
        <end position="85"/>
    </location>
</feature>
<reference evidence="2" key="1">
    <citation type="journal article" date="2020" name="Stud. Mycol.">
        <title>101 Dothideomycetes genomes: a test case for predicting lifestyles and emergence of pathogens.</title>
        <authorList>
            <person name="Haridas S."/>
            <person name="Albert R."/>
            <person name="Binder M."/>
            <person name="Bloem J."/>
            <person name="Labutti K."/>
            <person name="Salamov A."/>
            <person name="Andreopoulos B."/>
            <person name="Baker S."/>
            <person name="Barry K."/>
            <person name="Bills G."/>
            <person name="Bluhm B."/>
            <person name="Cannon C."/>
            <person name="Castanera R."/>
            <person name="Culley D."/>
            <person name="Daum C."/>
            <person name="Ezra D."/>
            <person name="Gonzalez J."/>
            <person name="Henrissat B."/>
            <person name="Kuo A."/>
            <person name="Liang C."/>
            <person name="Lipzen A."/>
            <person name="Lutzoni F."/>
            <person name="Magnuson J."/>
            <person name="Mondo S."/>
            <person name="Nolan M."/>
            <person name="Ohm R."/>
            <person name="Pangilinan J."/>
            <person name="Park H.-J."/>
            <person name="Ramirez L."/>
            <person name="Alfaro M."/>
            <person name="Sun H."/>
            <person name="Tritt A."/>
            <person name="Yoshinaga Y."/>
            <person name="Zwiers L.-H."/>
            <person name="Turgeon B."/>
            <person name="Goodwin S."/>
            <person name="Spatafora J."/>
            <person name="Crous P."/>
            <person name="Grigoriev I."/>
        </authorList>
    </citation>
    <scope>NUCLEOTIDE SEQUENCE</scope>
    <source>
        <strain evidence="2">CBS 121739</strain>
    </source>
</reference>
<gene>
    <name evidence="2" type="ORF">EJ05DRAFT_475192</name>
</gene>
<evidence type="ECO:0000313" key="3">
    <source>
        <dbReference type="Proteomes" id="UP000799437"/>
    </source>
</evidence>
<feature type="compositionally biased region" description="Basic residues" evidence="1">
    <location>
        <begin position="22"/>
        <end position="31"/>
    </location>
</feature>
<keyword evidence="3" id="KW-1185">Reference proteome</keyword>
<dbReference type="RefSeq" id="XP_033601401.1">
    <property type="nucleotide sequence ID" value="XM_033743750.1"/>
</dbReference>
<dbReference type="EMBL" id="ML996570">
    <property type="protein sequence ID" value="KAF2758950.1"/>
    <property type="molecule type" value="Genomic_DNA"/>
</dbReference>
<dbReference type="OrthoDB" id="3796140at2759"/>
<dbReference type="AlphaFoldDB" id="A0A6A6WAH0"/>
<name>A0A6A6WAH0_9PEZI</name>
<organism evidence="2 3">
    <name type="scientific">Pseudovirgaria hyperparasitica</name>
    <dbReference type="NCBI Taxonomy" id="470096"/>
    <lineage>
        <taxon>Eukaryota</taxon>
        <taxon>Fungi</taxon>
        <taxon>Dikarya</taxon>
        <taxon>Ascomycota</taxon>
        <taxon>Pezizomycotina</taxon>
        <taxon>Dothideomycetes</taxon>
        <taxon>Dothideomycetes incertae sedis</taxon>
        <taxon>Acrospermales</taxon>
        <taxon>Acrospermaceae</taxon>
        <taxon>Pseudovirgaria</taxon>
    </lineage>
</organism>
<feature type="region of interest" description="Disordered" evidence="1">
    <location>
        <begin position="1"/>
        <end position="92"/>
    </location>
</feature>
<proteinExistence type="predicted"/>
<protein>
    <submittedName>
        <fullName evidence="2">Uncharacterized protein</fullName>
    </submittedName>
</protein>
<feature type="compositionally biased region" description="Low complexity" evidence="1">
    <location>
        <begin position="66"/>
        <end position="75"/>
    </location>
</feature>
<accession>A0A6A6WAH0</accession>
<evidence type="ECO:0000313" key="2">
    <source>
        <dbReference type="EMBL" id="KAF2758950.1"/>
    </source>
</evidence>
<evidence type="ECO:0000256" key="1">
    <source>
        <dbReference type="SAM" id="MobiDB-lite"/>
    </source>
</evidence>
<dbReference type="GeneID" id="54484804"/>
<sequence length="253" mass="28882">MAPYTSAFSSTNPPPQSNPSKSRQRRIRRRLQQAATYGKPSRKVRAQIRQAKTERSLEQNTHIVYATNDPDNDATPPTPSPPPNSLPSHSPFPFLAAPREIRQQILYRTISFADLAQHSVLEIAKAVQELSTVHPCIAADMEYVAELWAKEREESVRLRDLERADVQRLLDSNDEFLRRELGVVGDVAARRRRRREEVPVVVGGGGGGAARMFKRVRRPRKCWKCGERHFGITVRCPRELREKAPWYALNIKK</sequence>